<dbReference type="AlphaFoldDB" id="A0A6F9Y1C3"/>
<comment type="caution">
    <text evidence="1">The sequence shown here is derived from an EMBL/GenBank/DDBJ whole genome shotgun (WGS) entry which is preliminary data.</text>
</comment>
<gene>
    <name evidence="1" type="ORF">SY111_00700</name>
</gene>
<protein>
    <submittedName>
        <fullName evidence="1">Uncharacterized protein</fullName>
    </submittedName>
</protein>
<organism evidence="1">
    <name type="scientific">Ligilactobacillus agilis</name>
    <dbReference type="NCBI Taxonomy" id="1601"/>
    <lineage>
        <taxon>Bacteria</taxon>
        <taxon>Bacillati</taxon>
        <taxon>Bacillota</taxon>
        <taxon>Bacilli</taxon>
        <taxon>Lactobacillales</taxon>
        <taxon>Lactobacillaceae</taxon>
        <taxon>Ligilactobacillus</taxon>
    </lineage>
</organism>
<sequence length="177" mass="20573">MRYQGLELMKKLQSKANRACLLIDVNRDLGTFDEETWSFIEPVEQLVNPITKRAYTKKGQALIEELRAEYLKFLDTMRTEFKTSKQADDLEIVCYLSGKGLKPNELKEITEYIEWQLALGKSISEIAKSKKVPYKAKTLRNKFRASDYYLRGDVVELTPHLLAVNKVKSYLQKTQSR</sequence>
<proteinExistence type="predicted"/>
<accession>A0A6F9Y1C3</accession>
<evidence type="ECO:0000313" key="1">
    <source>
        <dbReference type="EMBL" id="GET07446.1"/>
    </source>
</evidence>
<dbReference type="EMBL" id="BLAN01000004">
    <property type="protein sequence ID" value="GET07446.1"/>
    <property type="molecule type" value="Genomic_DNA"/>
</dbReference>
<dbReference type="Proteomes" id="UP000494178">
    <property type="component" value="Unassembled WGS sequence"/>
</dbReference>
<name>A0A6F9Y1C3_9LACO</name>
<reference evidence="1" key="1">
    <citation type="submission" date="2019-10" db="EMBL/GenBank/DDBJ databases">
        <title>Lactobacillus agilis SY111 Whole Genome Sequencing Project.</title>
        <authorList>
            <person name="Suzuki S."/>
            <person name="Endo A."/>
            <person name="Maeno S."/>
            <person name="Shiwa Y."/>
            <person name="Matsutani M."/>
            <person name="Kajikawa A."/>
        </authorList>
    </citation>
    <scope>NUCLEOTIDE SEQUENCE</scope>
    <source>
        <strain evidence="1">SY111</strain>
    </source>
</reference>